<accession>A0A7I7JZA4</accession>
<evidence type="ECO:0000256" key="1">
    <source>
        <dbReference type="SAM" id="MobiDB-lite"/>
    </source>
</evidence>
<dbReference type="Gene3D" id="3.10.450.50">
    <property type="match status" value="1"/>
</dbReference>
<dbReference type="EMBL" id="AP022563">
    <property type="protein sequence ID" value="BBX17093.1"/>
    <property type="molecule type" value="Genomic_DNA"/>
</dbReference>
<feature type="region of interest" description="Disordered" evidence="1">
    <location>
        <begin position="131"/>
        <end position="159"/>
    </location>
</feature>
<keyword evidence="3" id="KW-1185">Reference proteome</keyword>
<dbReference type="OrthoDB" id="6657864at2"/>
<name>A0A7I7JZA4_9MYCO</name>
<protein>
    <submittedName>
        <fullName evidence="2">Uncharacterized protein</fullName>
    </submittedName>
</protein>
<evidence type="ECO:0000313" key="2">
    <source>
        <dbReference type="EMBL" id="BBX17093.1"/>
    </source>
</evidence>
<organism evidence="2 3">
    <name type="scientific">Mycolicibacterium duvalii</name>
    <dbReference type="NCBI Taxonomy" id="39688"/>
    <lineage>
        <taxon>Bacteria</taxon>
        <taxon>Bacillati</taxon>
        <taxon>Actinomycetota</taxon>
        <taxon>Actinomycetes</taxon>
        <taxon>Mycobacteriales</taxon>
        <taxon>Mycobacteriaceae</taxon>
        <taxon>Mycolicibacterium</taxon>
    </lineage>
</organism>
<dbReference type="InterPro" id="IPR037401">
    <property type="entry name" value="SnoaL-like"/>
</dbReference>
<proteinExistence type="predicted"/>
<gene>
    <name evidence="2" type="ORF">MDUV_19530</name>
</gene>
<dbReference type="AlphaFoldDB" id="A0A7I7JZA4"/>
<dbReference type="RefSeq" id="WP_098003084.1">
    <property type="nucleotide sequence ID" value="NZ_AP022563.1"/>
</dbReference>
<dbReference type="KEGG" id="mdu:MDUV_19530"/>
<feature type="compositionally biased region" description="Polar residues" evidence="1">
    <location>
        <begin position="140"/>
        <end position="151"/>
    </location>
</feature>
<dbReference type="InterPro" id="IPR032710">
    <property type="entry name" value="NTF2-like_dom_sf"/>
</dbReference>
<sequence length="159" mass="17232">MASNKELALTWFQALVSGDAETAVSLIADDFRYFLTGTLPASRWWEKEGFFTSAQMFSGVLAGPITMRIGDVTAEDDRVWLEAESEAPLASGGTYANTYVIALRVRDGKIVEMKEFSDSLHVFEAIDAPEVRGPRKPRQSPLTTVTASVQGATAGADLP</sequence>
<dbReference type="Proteomes" id="UP000467006">
    <property type="component" value="Chromosome"/>
</dbReference>
<evidence type="ECO:0000313" key="3">
    <source>
        <dbReference type="Proteomes" id="UP000467006"/>
    </source>
</evidence>
<reference evidence="2 3" key="1">
    <citation type="journal article" date="2019" name="Emerg. Microbes Infect.">
        <title>Comprehensive subspecies identification of 175 nontuberculous mycobacteria species based on 7547 genomic profiles.</title>
        <authorList>
            <person name="Matsumoto Y."/>
            <person name="Kinjo T."/>
            <person name="Motooka D."/>
            <person name="Nabeya D."/>
            <person name="Jung N."/>
            <person name="Uechi K."/>
            <person name="Horii T."/>
            <person name="Iida T."/>
            <person name="Fujita J."/>
            <person name="Nakamura S."/>
        </authorList>
    </citation>
    <scope>NUCLEOTIDE SEQUENCE [LARGE SCALE GENOMIC DNA]</scope>
    <source>
        <strain evidence="2 3">JCM 6396</strain>
    </source>
</reference>
<dbReference type="SUPFAM" id="SSF54427">
    <property type="entry name" value="NTF2-like"/>
    <property type="match status" value="1"/>
</dbReference>
<dbReference type="Pfam" id="PF12680">
    <property type="entry name" value="SnoaL_2"/>
    <property type="match status" value="1"/>
</dbReference>